<feature type="chain" id="PRO_5041350724" description="Thionin" evidence="1">
    <location>
        <begin position="19"/>
        <end position="117"/>
    </location>
</feature>
<protein>
    <recommendedName>
        <fullName evidence="4">Thionin</fullName>
    </recommendedName>
</protein>
<comment type="caution">
    <text evidence="2">The sequence shown here is derived from an EMBL/GenBank/DDBJ whole genome shotgun (WGS) entry which is preliminary data.</text>
</comment>
<proteinExistence type="predicted"/>
<name>A0AA41VP26_PAPNU</name>
<evidence type="ECO:0008006" key="4">
    <source>
        <dbReference type="Google" id="ProtNLM"/>
    </source>
</evidence>
<dbReference type="Proteomes" id="UP001177140">
    <property type="component" value="Unassembled WGS sequence"/>
</dbReference>
<evidence type="ECO:0000313" key="3">
    <source>
        <dbReference type="Proteomes" id="UP001177140"/>
    </source>
</evidence>
<sequence length="117" mass="12312">MLVGVVLIWAMLLGQISAQATSTCFSECMTKCTIPKDFKACRAVCKLKCAKNGEKISPASAITNAVLSNGDDTPHKFCVLGCAYSKCAGISTPTDPHAEEVEGCVKSCDETCVSSKN</sequence>
<reference evidence="2" key="1">
    <citation type="submission" date="2022-03" db="EMBL/GenBank/DDBJ databases">
        <title>A functionally conserved STORR gene fusion in Papaver species that diverged 16.8 million years ago.</title>
        <authorList>
            <person name="Catania T."/>
        </authorList>
    </citation>
    <scope>NUCLEOTIDE SEQUENCE</scope>
    <source>
        <strain evidence="2">S-191538</strain>
    </source>
</reference>
<feature type="signal peptide" evidence="1">
    <location>
        <begin position="1"/>
        <end position="18"/>
    </location>
</feature>
<accession>A0AA41VP26</accession>
<evidence type="ECO:0000256" key="1">
    <source>
        <dbReference type="SAM" id="SignalP"/>
    </source>
</evidence>
<organism evidence="2 3">
    <name type="scientific">Papaver nudicaule</name>
    <name type="common">Iceland poppy</name>
    <dbReference type="NCBI Taxonomy" id="74823"/>
    <lineage>
        <taxon>Eukaryota</taxon>
        <taxon>Viridiplantae</taxon>
        <taxon>Streptophyta</taxon>
        <taxon>Embryophyta</taxon>
        <taxon>Tracheophyta</taxon>
        <taxon>Spermatophyta</taxon>
        <taxon>Magnoliopsida</taxon>
        <taxon>Ranunculales</taxon>
        <taxon>Papaveraceae</taxon>
        <taxon>Papaveroideae</taxon>
        <taxon>Papaver</taxon>
    </lineage>
</organism>
<dbReference type="EMBL" id="JAJJMA010262261">
    <property type="protein sequence ID" value="MCL7044807.1"/>
    <property type="molecule type" value="Genomic_DNA"/>
</dbReference>
<gene>
    <name evidence="2" type="ORF">MKW94_020483</name>
</gene>
<dbReference type="AlphaFoldDB" id="A0AA41VP26"/>
<evidence type="ECO:0000313" key="2">
    <source>
        <dbReference type="EMBL" id="MCL7044807.1"/>
    </source>
</evidence>
<keyword evidence="1" id="KW-0732">Signal</keyword>
<dbReference type="PANTHER" id="PTHR36312:SF15">
    <property type="entry name" value="THIONIN-LIKE PROTEIN"/>
    <property type="match status" value="1"/>
</dbReference>
<dbReference type="PANTHER" id="PTHR36312">
    <property type="entry name" value="THIONIN-LIKE PROTEIN 1"/>
    <property type="match status" value="1"/>
</dbReference>
<keyword evidence="3" id="KW-1185">Reference proteome</keyword>
<dbReference type="InterPro" id="IPR038975">
    <property type="entry name" value="THNL"/>
</dbReference>